<comment type="caution">
    <text evidence="2">The sequence shown here is derived from an EMBL/GenBank/DDBJ whole genome shotgun (WGS) entry which is preliminary data.</text>
</comment>
<dbReference type="EMBL" id="QUSF01000006">
    <property type="protein sequence ID" value="RLW08277.1"/>
    <property type="molecule type" value="Genomic_DNA"/>
</dbReference>
<dbReference type="InterPro" id="IPR026185">
    <property type="entry name" value="EPSTI1"/>
</dbReference>
<dbReference type="AlphaFoldDB" id="A0A3L8SW73"/>
<accession>A0A3L8SW73</accession>
<dbReference type="OrthoDB" id="10053624at2759"/>
<feature type="region of interest" description="Disordered" evidence="1">
    <location>
        <begin position="19"/>
        <end position="97"/>
    </location>
</feature>
<evidence type="ECO:0000256" key="1">
    <source>
        <dbReference type="SAM" id="MobiDB-lite"/>
    </source>
</evidence>
<proteinExistence type="predicted"/>
<evidence type="ECO:0000313" key="2">
    <source>
        <dbReference type="EMBL" id="RLW08277.1"/>
    </source>
</evidence>
<feature type="compositionally biased region" description="Basic and acidic residues" evidence="1">
    <location>
        <begin position="45"/>
        <end position="89"/>
    </location>
</feature>
<gene>
    <name evidence="2" type="ORF">DV515_00003270</name>
</gene>
<dbReference type="PANTHER" id="PTHR22529">
    <property type="entry name" value="EPITHELIAL-STROMAL INTERACTION PROTEIN 1"/>
    <property type="match status" value="1"/>
</dbReference>
<evidence type="ECO:0000313" key="3">
    <source>
        <dbReference type="Proteomes" id="UP000276834"/>
    </source>
</evidence>
<sequence>EFLHSKTSELLNRLDVGLPKNDSCQIANPGPKSTAWKRSHAYKQALRDDENKRLEEMRQEQQRKAELLEFKQKQEEETRTRSLKNEQRRSQTTWNKGGARVLQKYSLLSGLGQTTS</sequence>
<dbReference type="PANTHER" id="PTHR22529:SF1">
    <property type="entry name" value="EPITHELIAL-STROMAL INTERACTION PROTEIN 1"/>
    <property type="match status" value="1"/>
</dbReference>
<dbReference type="Proteomes" id="UP000276834">
    <property type="component" value="Unassembled WGS sequence"/>
</dbReference>
<organism evidence="2 3">
    <name type="scientific">Chloebia gouldiae</name>
    <name type="common">Gouldian finch</name>
    <name type="synonym">Erythrura gouldiae</name>
    <dbReference type="NCBI Taxonomy" id="44316"/>
    <lineage>
        <taxon>Eukaryota</taxon>
        <taxon>Metazoa</taxon>
        <taxon>Chordata</taxon>
        <taxon>Craniata</taxon>
        <taxon>Vertebrata</taxon>
        <taxon>Euteleostomi</taxon>
        <taxon>Archelosauria</taxon>
        <taxon>Archosauria</taxon>
        <taxon>Dinosauria</taxon>
        <taxon>Saurischia</taxon>
        <taxon>Theropoda</taxon>
        <taxon>Coelurosauria</taxon>
        <taxon>Aves</taxon>
        <taxon>Neognathae</taxon>
        <taxon>Neoaves</taxon>
        <taxon>Telluraves</taxon>
        <taxon>Australaves</taxon>
        <taxon>Passeriformes</taxon>
        <taxon>Passeroidea</taxon>
        <taxon>Passeridae</taxon>
        <taxon>Chloebia</taxon>
    </lineage>
</organism>
<name>A0A3L8SW73_CHLGU</name>
<keyword evidence="3" id="KW-1185">Reference proteome</keyword>
<protein>
    <submittedName>
        <fullName evidence="2">Uncharacterized protein</fullName>
    </submittedName>
</protein>
<feature type="non-terminal residue" evidence="2">
    <location>
        <position position="1"/>
    </location>
</feature>
<reference evidence="2 3" key="1">
    <citation type="journal article" date="2018" name="Proc. R. Soc. B">
        <title>A non-coding region near Follistatin controls head colour polymorphism in the Gouldian finch.</title>
        <authorList>
            <person name="Toomey M.B."/>
            <person name="Marques C.I."/>
            <person name="Andrade P."/>
            <person name="Araujo P.M."/>
            <person name="Sabatino S."/>
            <person name="Gazda M.A."/>
            <person name="Afonso S."/>
            <person name="Lopes R.J."/>
            <person name="Corbo J.C."/>
            <person name="Carneiro M."/>
        </authorList>
    </citation>
    <scope>NUCLEOTIDE SEQUENCE [LARGE SCALE GENOMIC DNA]</scope>
    <source>
        <strain evidence="2">Red01</strain>
        <tissue evidence="2">Muscle</tissue>
    </source>
</reference>